<proteinExistence type="predicted"/>
<dbReference type="EMBL" id="HBFQ01019238">
    <property type="protein sequence ID" value="CAD8839141.1"/>
    <property type="molecule type" value="Transcribed_RNA"/>
</dbReference>
<evidence type="ECO:0008006" key="3">
    <source>
        <dbReference type="Google" id="ProtNLM"/>
    </source>
</evidence>
<accession>A0A7S1A1Z3</accession>
<gene>
    <name evidence="2" type="ORF">NSCI0253_LOCUS13489</name>
</gene>
<feature type="compositionally biased region" description="Polar residues" evidence="1">
    <location>
        <begin position="361"/>
        <end position="375"/>
    </location>
</feature>
<evidence type="ECO:0000256" key="1">
    <source>
        <dbReference type="SAM" id="MobiDB-lite"/>
    </source>
</evidence>
<feature type="region of interest" description="Disordered" evidence="1">
    <location>
        <begin position="344"/>
        <end position="375"/>
    </location>
</feature>
<dbReference type="AlphaFoldDB" id="A0A7S1A1Z3"/>
<protein>
    <recommendedName>
        <fullName evidence="3">PH domain-containing protein</fullName>
    </recommendedName>
</protein>
<dbReference type="SUPFAM" id="SSF50729">
    <property type="entry name" value="PH domain-like"/>
    <property type="match status" value="1"/>
</dbReference>
<name>A0A7S1A1Z3_NOCSC</name>
<reference evidence="2" key="1">
    <citation type="submission" date="2021-01" db="EMBL/GenBank/DDBJ databases">
        <authorList>
            <person name="Corre E."/>
            <person name="Pelletier E."/>
            <person name="Niang G."/>
            <person name="Scheremetjew M."/>
            <person name="Finn R."/>
            <person name="Kale V."/>
            <person name="Holt S."/>
            <person name="Cochrane G."/>
            <person name="Meng A."/>
            <person name="Brown T."/>
            <person name="Cohen L."/>
        </authorList>
    </citation>
    <scope>NUCLEOTIDE SEQUENCE</scope>
</reference>
<evidence type="ECO:0000313" key="2">
    <source>
        <dbReference type="EMBL" id="CAD8839141.1"/>
    </source>
</evidence>
<sequence length="375" mass="41755">MGAAGGSVLCGSGCCEGDQSRKCQSWSGCRKHSDSLSDVHVPDTCSPTFDHVRGFPTYSTAPDQSLMGVPLREGSMWHLSSEERFEAVCFSLYVNGFAFTSPDGGETSVSLSPFSMVRNCRFSSGAYSKLKSFKVSLMDNEPCPYTYFAVQSTKERESDEERSEWVLGISHTILLITDSLLPPLSVTCDPLRNVPQTMRRLMAGYLVHRDEEDFGTISVLFCELQAHCGDSARFVMYENELCIKPVIKLRITDTSACHDVNAINCCCFLIDNHHFASQTPSERKLWLRALSNVKVKIQNHSPSPTEEELSHFREGIREQIQAVKAMVGPRINSRPLLRRVVAPQSSDLHHDVRSSADDTHSTSSQHVIPQSRLSL</sequence>
<feature type="compositionally biased region" description="Basic and acidic residues" evidence="1">
    <location>
        <begin position="347"/>
        <end position="360"/>
    </location>
</feature>
<organism evidence="2">
    <name type="scientific">Noctiluca scintillans</name>
    <name type="common">Sea sparkle</name>
    <name type="synonym">Red tide dinoflagellate</name>
    <dbReference type="NCBI Taxonomy" id="2966"/>
    <lineage>
        <taxon>Eukaryota</taxon>
        <taxon>Sar</taxon>
        <taxon>Alveolata</taxon>
        <taxon>Dinophyceae</taxon>
        <taxon>Noctilucales</taxon>
        <taxon>Noctilucaceae</taxon>
        <taxon>Noctiluca</taxon>
    </lineage>
</organism>